<dbReference type="AlphaFoldDB" id="A0A1Z4V6P4"/>
<name>A0A1Z4V6P4_9CYAN</name>
<dbReference type="SMART" id="SM00232">
    <property type="entry name" value="JAB_MPN"/>
    <property type="match status" value="1"/>
</dbReference>
<dbReference type="CDD" id="cd08070">
    <property type="entry name" value="MPN_like"/>
    <property type="match status" value="1"/>
</dbReference>
<evidence type="ECO:0000256" key="3">
    <source>
        <dbReference type="ARBA" id="ARBA00022801"/>
    </source>
</evidence>
<dbReference type="PROSITE" id="PS50249">
    <property type="entry name" value="MPN"/>
    <property type="match status" value="1"/>
</dbReference>
<keyword evidence="5" id="KW-0482">Metalloprotease</keyword>
<dbReference type="PANTHER" id="PTHR34858">
    <property type="entry name" value="CYSO-CYSTEINE PEPTIDASE"/>
    <property type="match status" value="1"/>
</dbReference>
<keyword evidence="3" id="KW-0378">Hydrolase</keyword>
<evidence type="ECO:0000313" key="7">
    <source>
        <dbReference type="EMBL" id="BAZ87108.1"/>
    </source>
</evidence>
<evidence type="ECO:0000256" key="5">
    <source>
        <dbReference type="ARBA" id="ARBA00023049"/>
    </source>
</evidence>
<dbReference type="KEGG" id="dcm:NIES806_33260"/>
<feature type="domain" description="MPN" evidence="6">
    <location>
        <begin position="3"/>
        <end position="153"/>
    </location>
</feature>
<evidence type="ECO:0000259" key="6">
    <source>
        <dbReference type="PROSITE" id="PS50249"/>
    </source>
</evidence>
<gene>
    <name evidence="7" type="ORF">NIES806_33260</name>
</gene>
<evidence type="ECO:0000256" key="2">
    <source>
        <dbReference type="ARBA" id="ARBA00022723"/>
    </source>
</evidence>
<dbReference type="GO" id="GO:0008235">
    <property type="term" value="F:metalloexopeptidase activity"/>
    <property type="evidence" value="ECO:0007669"/>
    <property type="project" value="TreeGrafter"/>
</dbReference>
<evidence type="ECO:0000256" key="4">
    <source>
        <dbReference type="ARBA" id="ARBA00022833"/>
    </source>
</evidence>
<dbReference type="InterPro" id="IPR028090">
    <property type="entry name" value="JAB_dom_prok"/>
</dbReference>
<dbReference type="Gene3D" id="3.40.140.10">
    <property type="entry name" value="Cytidine Deaminase, domain 2"/>
    <property type="match status" value="1"/>
</dbReference>
<dbReference type="GO" id="GO:0008270">
    <property type="term" value="F:zinc ion binding"/>
    <property type="evidence" value="ECO:0007669"/>
    <property type="project" value="TreeGrafter"/>
</dbReference>
<keyword evidence="4" id="KW-0862">Zinc</keyword>
<dbReference type="FunFam" id="3.40.140.10:FF:000085">
    <property type="entry name" value="Mov34/MPN/PAD-1 family protein"/>
    <property type="match status" value="1"/>
</dbReference>
<dbReference type="InterPro" id="IPR000555">
    <property type="entry name" value="JAMM/MPN+_dom"/>
</dbReference>
<dbReference type="RefSeq" id="WP_096668963.1">
    <property type="nucleotide sequence ID" value="NZ_AP018316.1"/>
</dbReference>
<evidence type="ECO:0000313" key="8">
    <source>
        <dbReference type="Proteomes" id="UP000218702"/>
    </source>
</evidence>
<proteinExistence type="predicted"/>
<keyword evidence="1" id="KW-0645">Protease</keyword>
<dbReference type="GO" id="GO:0006508">
    <property type="term" value="P:proteolysis"/>
    <property type="evidence" value="ECO:0007669"/>
    <property type="project" value="UniProtKB-KW"/>
</dbReference>
<dbReference type="OrthoDB" id="9802958at2"/>
<dbReference type="InterPro" id="IPR037518">
    <property type="entry name" value="MPN"/>
</dbReference>
<dbReference type="Pfam" id="PF14464">
    <property type="entry name" value="Prok-JAB"/>
    <property type="match status" value="1"/>
</dbReference>
<keyword evidence="2" id="KW-0479">Metal-binding</keyword>
<organism evidence="7 8">
    <name type="scientific">Dolichospermum compactum NIES-806</name>
    <dbReference type="NCBI Taxonomy" id="1973481"/>
    <lineage>
        <taxon>Bacteria</taxon>
        <taxon>Bacillati</taxon>
        <taxon>Cyanobacteriota</taxon>
        <taxon>Cyanophyceae</taxon>
        <taxon>Nostocales</taxon>
        <taxon>Aphanizomenonaceae</taxon>
        <taxon>Dolichospermum</taxon>
        <taxon>Dolichospermum compactum</taxon>
    </lineage>
</organism>
<dbReference type="EMBL" id="AP018316">
    <property type="protein sequence ID" value="BAZ87108.1"/>
    <property type="molecule type" value="Genomic_DNA"/>
</dbReference>
<keyword evidence="8" id="KW-1185">Reference proteome</keyword>
<dbReference type="InterPro" id="IPR051929">
    <property type="entry name" value="VirAsm_ModProt"/>
</dbReference>
<dbReference type="PANTHER" id="PTHR34858:SF1">
    <property type="entry name" value="CYSO-CYSTEINE PEPTIDASE"/>
    <property type="match status" value="1"/>
</dbReference>
<dbReference type="Proteomes" id="UP000218702">
    <property type="component" value="Chromosome"/>
</dbReference>
<evidence type="ECO:0000256" key="1">
    <source>
        <dbReference type="ARBA" id="ARBA00022670"/>
    </source>
</evidence>
<accession>A0A1Z4V6P4</accession>
<sequence length="156" mass="18155">MNLQLKTNHLEIIKNHAQTTYPDECCGLILGYKNNEYKIVVEIIPTENVWNTEKSNFTEDQENSTRRRYAISPQVMLQTQKAARNRNLNIIGIYHSHPDYPAIPSEWDRIYAWPEYSYVISSVQNAQAGELQSWTLDDNHQFQAETIELIKLANLS</sequence>
<dbReference type="SUPFAM" id="SSF102712">
    <property type="entry name" value="JAB1/MPN domain"/>
    <property type="match status" value="1"/>
</dbReference>
<protein>
    <submittedName>
        <fullName evidence="7">Mov34/MPN/PAD-1 family protein</fullName>
    </submittedName>
</protein>
<reference evidence="7 8" key="1">
    <citation type="submission" date="2017-06" db="EMBL/GenBank/DDBJ databases">
        <title>Genome sequencing of cyanobaciteial culture collection at National Institute for Environmental Studies (NIES).</title>
        <authorList>
            <person name="Hirose Y."/>
            <person name="Shimura Y."/>
            <person name="Fujisawa T."/>
            <person name="Nakamura Y."/>
            <person name="Kawachi M."/>
        </authorList>
    </citation>
    <scope>NUCLEOTIDE SEQUENCE [LARGE SCALE GENOMIC DNA]</scope>
    <source>
        <strain evidence="7 8">NIES-806</strain>
    </source>
</reference>